<comment type="caution">
    <text evidence="3">The sequence shown here is derived from an EMBL/GenBank/DDBJ whole genome shotgun (WGS) entry which is preliminary data.</text>
</comment>
<keyword evidence="4" id="KW-1185">Reference proteome</keyword>
<evidence type="ECO:0000313" key="3">
    <source>
        <dbReference type="EMBL" id="ERJ93704.1"/>
    </source>
</evidence>
<dbReference type="InterPro" id="IPR015943">
    <property type="entry name" value="WD40/YVTN_repeat-like_dom_sf"/>
</dbReference>
<evidence type="ECO:0000256" key="1">
    <source>
        <dbReference type="ARBA" id="ARBA00022574"/>
    </source>
</evidence>
<dbReference type="InterPro" id="IPR050630">
    <property type="entry name" value="WD_repeat_EMAP"/>
</dbReference>
<name>A0ABN0P089_TRELE</name>
<keyword evidence="2" id="KW-0677">Repeat</keyword>
<keyword evidence="1" id="KW-0853">WD repeat</keyword>
<reference evidence="3 4" key="1">
    <citation type="submission" date="2013-08" db="EMBL/GenBank/DDBJ databases">
        <authorList>
            <person name="Weinstock G."/>
            <person name="Sodergren E."/>
            <person name="Wylie T."/>
            <person name="Fulton L."/>
            <person name="Fulton R."/>
            <person name="Fronick C."/>
            <person name="O'Laughlin M."/>
            <person name="Godfrey J."/>
            <person name="Miner T."/>
            <person name="Herter B."/>
            <person name="Appelbaum E."/>
            <person name="Cordes M."/>
            <person name="Lek S."/>
            <person name="Wollam A."/>
            <person name="Pepin K.H."/>
            <person name="Palsikar V.B."/>
            <person name="Mitreva M."/>
            <person name="Wilson R.K."/>
        </authorList>
    </citation>
    <scope>NUCLEOTIDE SEQUENCE [LARGE SCALE GENOMIC DNA]</scope>
    <source>
        <strain evidence="3 4">ATCC 700332</strain>
    </source>
</reference>
<sequence>MASARTTPFDFPVYSASDDGFIIKWTAPENGEHFQISDYRITALSVHPNGNDIAVVETDGFSLYRISVWDWKNQTRKWVKRLNSTVSSFAYSAKGSFLLIGMSDTNGIVFMDSSNGRILTGKSNEYADMASFVMTSASENSCIVYSPAGQLSYLNLKNGKLKTECIIEPDLTQTCLFSDNILFAGVKNDTIYIFRADTGELELSVQAKKPLLCTSPSDKNLYYVETDGKNIVLKMTEIENGRIKPQGLIVKTAFFEKKEKPTSFIKINDSVYIGTGSGEVYTLDTQAETQTYAVSTVSNRIYDKIYDIAEYDGLFYFLTSKTVFKSSYEDNTVYSFFSHNGYTDIIPQESTLILWAKNTKKPVLSVNEQGSQTLFTPQQNIQILHVQHDKLVYVEGSTKVKIFDLQSGKVSQPYTGTGIQDALLYTPELLYVVKSAASNPKGAIVQVDTKTKETVSINTEADVAFSLSQNKTENGPFYGVALSAAKFSAANANGTNGGQASAKGQTEIFAYYPETKKYSPIFRWADEDANAFTWIHNGTLFTNVGKMHIHAYDIAERTDTLLQRSSALPLKITGTEHMLAVLNKDGSVSWYDGVTKQPLKSWYITNENEWLEF</sequence>
<gene>
    <name evidence="3" type="ORF">HMPREF9193_00799</name>
</gene>
<evidence type="ECO:0000313" key="4">
    <source>
        <dbReference type="Proteomes" id="UP000016649"/>
    </source>
</evidence>
<evidence type="ECO:0000256" key="2">
    <source>
        <dbReference type="ARBA" id="ARBA00022737"/>
    </source>
</evidence>
<dbReference type="Proteomes" id="UP000016649">
    <property type="component" value="Unassembled WGS sequence"/>
</dbReference>
<proteinExistence type="predicted"/>
<dbReference type="PANTHER" id="PTHR13720">
    <property type="entry name" value="WD-40 REPEAT PROTEIN"/>
    <property type="match status" value="1"/>
</dbReference>
<dbReference type="Gene3D" id="2.130.10.10">
    <property type="entry name" value="YVTN repeat-like/Quinoprotein amine dehydrogenase"/>
    <property type="match status" value="2"/>
</dbReference>
<protein>
    <recommendedName>
        <fullName evidence="5">WD40 repeat domain-containing protein</fullName>
    </recommendedName>
</protein>
<organism evidence="3 4">
    <name type="scientific">Treponema lecithinolyticum ATCC 700332</name>
    <dbReference type="NCBI Taxonomy" id="1321815"/>
    <lineage>
        <taxon>Bacteria</taxon>
        <taxon>Pseudomonadati</taxon>
        <taxon>Spirochaetota</taxon>
        <taxon>Spirochaetia</taxon>
        <taxon>Spirochaetales</taxon>
        <taxon>Treponemataceae</taxon>
        <taxon>Treponema</taxon>
    </lineage>
</organism>
<evidence type="ECO:0008006" key="5">
    <source>
        <dbReference type="Google" id="ProtNLM"/>
    </source>
</evidence>
<accession>A0ABN0P089</accession>
<dbReference type="EMBL" id="AWVH01000023">
    <property type="protein sequence ID" value="ERJ93704.1"/>
    <property type="molecule type" value="Genomic_DNA"/>
</dbReference>
<dbReference type="PANTHER" id="PTHR13720:SF33">
    <property type="entry name" value="HELP DOMAIN-CONTAINING PROTEIN"/>
    <property type="match status" value="1"/>
</dbReference>
<dbReference type="SUPFAM" id="SSF82171">
    <property type="entry name" value="DPP6 N-terminal domain-like"/>
    <property type="match status" value="1"/>
</dbReference>
<dbReference type="SUPFAM" id="SSF69322">
    <property type="entry name" value="Tricorn protease domain 2"/>
    <property type="match status" value="1"/>
</dbReference>